<protein>
    <recommendedName>
        <fullName evidence="3">Ribbon-helix-helix protein CopG domain-containing protein</fullName>
    </recommendedName>
</protein>
<keyword evidence="2" id="KW-1185">Reference proteome</keyword>
<proteinExistence type="predicted"/>
<sequence>MTVTLIPQAHDQLQEIADRTRLSKTDIVNRAIALYGFIEGETAEGAEIVIRRASGESYVVKFF</sequence>
<organism evidence="1 2">
    <name type="scientific">[Actinomadura] parvosata subsp. kistnae</name>
    <dbReference type="NCBI Taxonomy" id="1909395"/>
    <lineage>
        <taxon>Bacteria</taxon>
        <taxon>Bacillati</taxon>
        <taxon>Actinomycetota</taxon>
        <taxon>Actinomycetes</taxon>
        <taxon>Streptosporangiales</taxon>
        <taxon>Streptosporangiaceae</taxon>
        <taxon>Nonomuraea</taxon>
    </lineage>
</organism>
<accession>A0A1V0AJT3</accession>
<dbReference type="EMBL" id="CP017717">
    <property type="protein sequence ID" value="AQZ70429.1"/>
    <property type="molecule type" value="Genomic_DNA"/>
</dbReference>
<dbReference type="KEGG" id="noa:BKM31_16140"/>
<name>A0A1V0AJT3_9ACTN</name>
<reference evidence="2" key="1">
    <citation type="journal article" date="2017" name="Med. Chem. Commun.">
        <title>Nonomuraea sp. ATCC 55076 harbours the largest actinomycete chromosome to date and the kistamicin biosynthetic gene cluster.</title>
        <authorList>
            <person name="Nazari B."/>
            <person name="Forneris C.C."/>
            <person name="Gibson M.I."/>
            <person name="Moon K."/>
            <person name="Schramma K.R."/>
            <person name="Seyedsayamdost M.R."/>
        </authorList>
    </citation>
    <scope>NUCLEOTIDE SEQUENCE [LARGE SCALE GENOMIC DNA]</scope>
    <source>
        <strain evidence="2">ATCC 55076</strain>
    </source>
</reference>
<evidence type="ECO:0000313" key="1">
    <source>
        <dbReference type="EMBL" id="AQZ70429.1"/>
    </source>
</evidence>
<evidence type="ECO:0000313" key="2">
    <source>
        <dbReference type="Proteomes" id="UP000190797"/>
    </source>
</evidence>
<evidence type="ECO:0008006" key="3">
    <source>
        <dbReference type="Google" id="ProtNLM"/>
    </source>
</evidence>
<gene>
    <name evidence="1" type="ORF">BKM31_16140</name>
</gene>
<dbReference type="AlphaFoldDB" id="A0A1V0AJT3"/>
<dbReference type="Proteomes" id="UP000190797">
    <property type="component" value="Chromosome"/>
</dbReference>